<dbReference type="PROSITE" id="PS50206">
    <property type="entry name" value="RHODANESE_3"/>
    <property type="match status" value="1"/>
</dbReference>
<gene>
    <name evidence="4" type="ORF">MNEG_3505</name>
</gene>
<dbReference type="STRING" id="145388.A0A0D2K1H6"/>
<dbReference type="PANTHER" id="PTHR44920">
    <property type="entry name" value="RHODANESE-LIKE DOMAIN-CONTAINING PROTEIN 14, CHLOROPLASTIC-RELATED"/>
    <property type="match status" value="1"/>
</dbReference>
<keyword evidence="2" id="KW-1133">Transmembrane helix</keyword>
<evidence type="ECO:0000256" key="1">
    <source>
        <dbReference type="SAM" id="MobiDB-lite"/>
    </source>
</evidence>
<dbReference type="OrthoDB" id="496335at2759"/>
<evidence type="ECO:0000256" key="2">
    <source>
        <dbReference type="SAM" id="Phobius"/>
    </source>
</evidence>
<dbReference type="CDD" id="cd00158">
    <property type="entry name" value="RHOD"/>
    <property type="match status" value="1"/>
</dbReference>
<dbReference type="PANTHER" id="PTHR44920:SF2">
    <property type="entry name" value="RHODANESE DOMAIN-CONTAINING PROTEIN"/>
    <property type="match status" value="1"/>
</dbReference>
<dbReference type="GeneID" id="25736383"/>
<keyword evidence="2" id="KW-0472">Membrane</keyword>
<dbReference type="KEGG" id="mng:MNEG_3505"/>
<name>A0A0D2K1H6_9CHLO</name>
<keyword evidence="5" id="KW-1185">Reference proteome</keyword>
<organism evidence="4 5">
    <name type="scientific">Monoraphidium neglectum</name>
    <dbReference type="NCBI Taxonomy" id="145388"/>
    <lineage>
        <taxon>Eukaryota</taxon>
        <taxon>Viridiplantae</taxon>
        <taxon>Chlorophyta</taxon>
        <taxon>core chlorophytes</taxon>
        <taxon>Chlorophyceae</taxon>
        <taxon>CS clade</taxon>
        <taxon>Sphaeropleales</taxon>
        <taxon>Selenastraceae</taxon>
        <taxon>Monoraphidium</taxon>
    </lineage>
</organism>
<keyword evidence="2" id="KW-0812">Transmembrane</keyword>
<feature type="domain" description="Rhodanese" evidence="3">
    <location>
        <begin position="67"/>
        <end position="199"/>
    </location>
</feature>
<dbReference type="SUPFAM" id="SSF52821">
    <property type="entry name" value="Rhodanese/Cell cycle control phosphatase"/>
    <property type="match status" value="1"/>
</dbReference>
<sequence>MVGVSRRGTGIAYWAIGASAVSFVGTFGLAPIFKSSFKEDADWQTVYRDLVASGGVPSVSPAAAYGKRKSAVLVDVRLGMKYDALHPEGAISVPLYIPIQGWSPAAIIRRLGFGFFGIYGTQLNTEFTQQAAEAIPKGREVILLCENGGSLENKSGTMYGFQSRSLKAAYFLRKAGYSKISYVKGGIAQWGSDGLPLSDGAQEEEDGDSGSGKQWGLPELGFARRR</sequence>
<dbReference type="InterPro" id="IPR036873">
    <property type="entry name" value="Rhodanese-like_dom_sf"/>
</dbReference>
<reference evidence="4 5" key="1">
    <citation type="journal article" date="2013" name="BMC Genomics">
        <title>Reconstruction of the lipid metabolism for the microalga Monoraphidium neglectum from its genome sequence reveals characteristics suitable for biofuel production.</title>
        <authorList>
            <person name="Bogen C."/>
            <person name="Al-Dilaimi A."/>
            <person name="Albersmeier A."/>
            <person name="Wichmann J."/>
            <person name="Grundmann M."/>
            <person name="Rupp O."/>
            <person name="Lauersen K.J."/>
            <person name="Blifernez-Klassen O."/>
            <person name="Kalinowski J."/>
            <person name="Goesmann A."/>
            <person name="Mussgnug J.H."/>
            <person name="Kruse O."/>
        </authorList>
    </citation>
    <scope>NUCLEOTIDE SEQUENCE [LARGE SCALE GENOMIC DNA]</scope>
    <source>
        <strain evidence="4 5">SAG 48.87</strain>
    </source>
</reference>
<accession>A0A0D2K1H6</accession>
<evidence type="ECO:0000313" key="5">
    <source>
        <dbReference type="Proteomes" id="UP000054498"/>
    </source>
</evidence>
<dbReference type="RefSeq" id="XP_013903477.1">
    <property type="nucleotide sequence ID" value="XM_014048023.1"/>
</dbReference>
<dbReference type="Pfam" id="PF00581">
    <property type="entry name" value="Rhodanese"/>
    <property type="match status" value="1"/>
</dbReference>
<feature type="transmembrane region" description="Helical" evidence="2">
    <location>
        <begin position="12"/>
        <end position="33"/>
    </location>
</feature>
<dbReference type="Proteomes" id="UP000054498">
    <property type="component" value="Unassembled WGS sequence"/>
</dbReference>
<dbReference type="Gene3D" id="3.40.250.10">
    <property type="entry name" value="Rhodanese-like domain"/>
    <property type="match status" value="1"/>
</dbReference>
<dbReference type="InterPro" id="IPR043186">
    <property type="entry name" value="Str14"/>
</dbReference>
<evidence type="ECO:0000313" key="4">
    <source>
        <dbReference type="EMBL" id="KIZ04458.1"/>
    </source>
</evidence>
<dbReference type="SMART" id="SM00450">
    <property type="entry name" value="RHOD"/>
    <property type="match status" value="1"/>
</dbReference>
<evidence type="ECO:0000259" key="3">
    <source>
        <dbReference type="PROSITE" id="PS50206"/>
    </source>
</evidence>
<protein>
    <recommendedName>
        <fullName evidence="3">Rhodanese domain-containing protein</fullName>
    </recommendedName>
</protein>
<dbReference type="GO" id="GO:0009507">
    <property type="term" value="C:chloroplast"/>
    <property type="evidence" value="ECO:0007669"/>
    <property type="project" value="TreeGrafter"/>
</dbReference>
<dbReference type="InterPro" id="IPR001763">
    <property type="entry name" value="Rhodanese-like_dom"/>
</dbReference>
<feature type="region of interest" description="Disordered" evidence="1">
    <location>
        <begin position="197"/>
        <end position="226"/>
    </location>
</feature>
<dbReference type="AlphaFoldDB" id="A0A0D2K1H6"/>
<dbReference type="EMBL" id="KK100661">
    <property type="protein sequence ID" value="KIZ04458.1"/>
    <property type="molecule type" value="Genomic_DNA"/>
</dbReference>
<proteinExistence type="predicted"/>